<organism evidence="1 2">
    <name type="scientific">Sphingobacterium multivorum</name>
    <dbReference type="NCBI Taxonomy" id="28454"/>
    <lineage>
        <taxon>Bacteria</taxon>
        <taxon>Pseudomonadati</taxon>
        <taxon>Bacteroidota</taxon>
        <taxon>Sphingobacteriia</taxon>
        <taxon>Sphingobacteriales</taxon>
        <taxon>Sphingobacteriaceae</taxon>
        <taxon>Sphingobacterium</taxon>
    </lineage>
</organism>
<dbReference type="PANTHER" id="PTHR38454:SF1">
    <property type="entry name" value="INTEGRAL MEMBRANE PROTEIN"/>
    <property type="match status" value="1"/>
</dbReference>
<dbReference type="Proteomes" id="UP000251241">
    <property type="component" value="Unassembled WGS sequence"/>
</dbReference>
<dbReference type="Pfam" id="PF09586">
    <property type="entry name" value="YfhO"/>
    <property type="match status" value="1"/>
</dbReference>
<gene>
    <name evidence="1" type="ORF">NCTC11343_03166</name>
</gene>
<dbReference type="PANTHER" id="PTHR38454">
    <property type="entry name" value="INTEGRAL MEMBRANE PROTEIN-RELATED"/>
    <property type="match status" value="1"/>
</dbReference>
<dbReference type="EMBL" id="UAUU01000009">
    <property type="protein sequence ID" value="SPZ87880.1"/>
    <property type="molecule type" value="Genomic_DNA"/>
</dbReference>
<accession>A0A2X2LF04</accession>
<name>A0A2X2LF04_SPHMU</name>
<dbReference type="RefSeq" id="WP_112375117.1">
    <property type="nucleotide sequence ID" value="NZ_CP069793.1"/>
</dbReference>
<sequence>MKNWFKANSAHLIVIAIFIALVFFYFTPVWQGKTLAQSDVVQAQAAQKELFDFKAKDGKAPLWTNSMFGGMPTYQIWQENENNIGTYFLKAVKFAFPSPMDTVLFYLLGAYFLFSVLRIKPWLAAVGAIAIAFTSYNFIYIEAGHITRANAIAFIPPVIAAVIMCYRGSKLWGPVLLALFLSLEIRVNHLQTTYYLLIVLMVYVIFTFIDALKQKQLKGFFIASGRQIVAVVIALMVNASILLPTWEYSKLSTRGHANITKVDNNNAKEKGLDKEYAYEWSQGIGETITFLIPNAYGGSTGGQLDEKSHVAKFLMERGGASEIQAGQMAQGMPTYWGDKRFTSGPWYFGAGVFFLFVLGLVIVKDRFKWWILATTILALLLSFGKNFTLVSDLFFDYFPMYNKFRAVESILVVVSITVPMMAIMAVNELLTRAKEIPNLDKKILYTFIGVGGVCLLIAVTPDLFLNFGNAEHSNLVEMLEHQIGDKAFATELANQLVLDRKDIASKDAYRSFFIVLLTSGFVWVFLKKKLSEGVLLGALLVLFLFDLWSVDKRFLNDKSFMEKGATAQQVFQQREVDQLILMDKDPSYRVLDLTSDPFSDARPSYFHKSLGGYHAAKLMRFQEILENQFNGALNEDVLDMFNVRYLITTDPQNQSQRIVRRSTAAGNAWFVDRVSFVKGNAEEMQAISSFDPHKEAFVNQQYQNEIKAKTSTASTTGEIKLTSYHPDKMQYEYTVANDAFAVFSEVFYDKGWKAYVDGKETPIIRADYILRALQLPAGTHKVEFVFDPESHKLGNVLTLISSIVLVLGIGAAIYFSFKGNKKETAA</sequence>
<proteinExistence type="predicted"/>
<dbReference type="GeneID" id="97183049"/>
<evidence type="ECO:0000313" key="2">
    <source>
        <dbReference type="Proteomes" id="UP000251241"/>
    </source>
</evidence>
<reference evidence="1 2" key="1">
    <citation type="submission" date="2018-06" db="EMBL/GenBank/DDBJ databases">
        <authorList>
            <consortium name="Pathogen Informatics"/>
            <person name="Doyle S."/>
        </authorList>
    </citation>
    <scope>NUCLEOTIDE SEQUENCE [LARGE SCALE GENOMIC DNA]</scope>
    <source>
        <strain evidence="1 2">NCTC11343</strain>
    </source>
</reference>
<dbReference type="InterPro" id="IPR018580">
    <property type="entry name" value="Uncharacterised_YfhO"/>
</dbReference>
<protein>
    <submittedName>
        <fullName evidence="1">Predicted membrane protein</fullName>
    </submittedName>
</protein>
<dbReference type="AlphaFoldDB" id="A0A2X2LF04"/>
<evidence type="ECO:0000313" key="1">
    <source>
        <dbReference type="EMBL" id="SPZ87880.1"/>
    </source>
</evidence>